<dbReference type="Proteomes" id="UP001488838">
    <property type="component" value="Unassembled WGS sequence"/>
</dbReference>
<feature type="non-terminal residue" evidence="3">
    <location>
        <position position="588"/>
    </location>
</feature>
<dbReference type="PANTHER" id="PTHR10353">
    <property type="entry name" value="GLYCOSYL HYDROLASE"/>
    <property type="match status" value="1"/>
</dbReference>
<feature type="chain" id="PRO_5043844319" evidence="2">
    <location>
        <begin position="24"/>
        <end position="588"/>
    </location>
</feature>
<dbReference type="InterPro" id="IPR001360">
    <property type="entry name" value="Glyco_hydro_1"/>
</dbReference>
<dbReference type="PANTHER" id="PTHR10353:SF68">
    <property type="entry name" value="BETA-KLOTHO"/>
    <property type="match status" value="1"/>
</dbReference>
<protein>
    <submittedName>
        <fullName evidence="3">Uncharacterized protein</fullName>
    </submittedName>
</protein>
<comment type="caution">
    <text evidence="3">The sequence shown here is derived from an EMBL/GenBank/DDBJ whole genome shotgun (WGS) entry which is preliminary data.</text>
</comment>
<dbReference type="Pfam" id="PF00232">
    <property type="entry name" value="Glyco_hydro_1"/>
    <property type="match status" value="2"/>
</dbReference>
<evidence type="ECO:0000313" key="3">
    <source>
        <dbReference type="EMBL" id="KAK7795400.1"/>
    </source>
</evidence>
<sequence length="588" mass="64598">MDLPWTALFLSTVLLSLSCQGTAWDSDRNFISAAGPLTNDLVLNLSHPLGTQGSGFGLGSKDFYVCQQPLPSFLPQYLSSLRASQVTHYKVLLSWAQLLPTGSPKNPDQEAVRCYRQLLQSLKAAQLQPMVVLCHQTPPTRGTIQRDRDFADLFADYATFAFQSFGDLVEIWFTFSDLEKVILDLAPQGSKASALQTLSKAHRKAFEVYHREFSSQGGRLSVVLKAEDIPELLLTPSSAALTKDSVDFLSLDLTSTCQSVATLPQKLSDLQNIEPKMKVFIYTLKLQDCPSTGRSPSSLLFSLLEAINKDQVQTIGLDINAFLSCSSSPEESPSCSLTDSLAFQTEQQQETAAVPSSPVSAYQTVWAAFANQSRAERDAFLQDVFPEGFLWGVSTGAFSVEGAWAEGSRGPSIWDSYSDLNAAKGQATAKVASDSYHKPASDVALLRGLRAGVYKFSISWSRLFPTGQKSSPNLQGVAYYNRLIDSLLDSHIEPMATLFHWDLPQALQDQGGWQNESVVDAFLDYAAFCFSTFGDRVKLWVTFHEPWVISYAGYGTGQHPPGISDPGVASFKVLPPIPQLLSIRRHIR</sequence>
<name>A0AAW0GYB5_MYOGA</name>
<gene>
    <name evidence="3" type="ORF">U0070_015541</name>
</gene>
<dbReference type="EMBL" id="JBBHLL010002473">
    <property type="protein sequence ID" value="KAK7795400.1"/>
    <property type="molecule type" value="Genomic_DNA"/>
</dbReference>
<dbReference type="InterPro" id="IPR017853">
    <property type="entry name" value="GH"/>
</dbReference>
<dbReference type="GO" id="GO:0005975">
    <property type="term" value="P:carbohydrate metabolic process"/>
    <property type="evidence" value="ECO:0007669"/>
    <property type="project" value="InterPro"/>
</dbReference>
<dbReference type="Gene3D" id="3.20.20.80">
    <property type="entry name" value="Glycosidases"/>
    <property type="match status" value="2"/>
</dbReference>
<dbReference type="FunFam" id="3.20.20.80:FF:000117">
    <property type="entry name" value="Lactase"/>
    <property type="match status" value="1"/>
</dbReference>
<keyword evidence="2" id="KW-0732">Signal</keyword>
<evidence type="ECO:0000256" key="2">
    <source>
        <dbReference type="SAM" id="SignalP"/>
    </source>
</evidence>
<evidence type="ECO:0000256" key="1">
    <source>
        <dbReference type="RuleBase" id="RU003690"/>
    </source>
</evidence>
<proteinExistence type="inferred from homology"/>
<dbReference type="SUPFAM" id="SSF51445">
    <property type="entry name" value="(Trans)glycosidases"/>
    <property type="match status" value="2"/>
</dbReference>
<organism evidence="3 4">
    <name type="scientific">Myodes glareolus</name>
    <name type="common">Bank vole</name>
    <name type="synonym">Clethrionomys glareolus</name>
    <dbReference type="NCBI Taxonomy" id="447135"/>
    <lineage>
        <taxon>Eukaryota</taxon>
        <taxon>Metazoa</taxon>
        <taxon>Chordata</taxon>
        <taxon>Craniata</taxon>
        <taxon>Vertebrata</taxon>
        <taxon>Euteleostomi</taxon>
        <taxon>Mammalia</taxon>
        <taxon>Eutheria</taxon>
        <taxon>Euarchontoglires</taxon>
        <taxon>Glires</taxon>
        <taxon>Rodentia</taxon>
        <taxon>Myomorpha</taxon>
        <taxon>Muroidea</taxon>
        <taxon>Cricetidae</taxon>
        <taxon>Arvicolinae</taxon>
        <taxon>Myodes</taxon>
    </lineage>
</organism>
<accession>A0AAW0GYB5</accession>
<evidence type="ECO:0000313" key="4">
    <source>
        <dbReference type="Proteomes" id="UP001488838"/>
    </source>
</evidence>
<feature type="signal peptide" evidence="2">
    <location>
        <begin position="1"/>
        <end position="23"/>
    </location>
</feature>
<dbReference type="AlphaFoldDB" id="A0AAW0GYB5"/>
<keyword evidence="4" id="KW-1185">Reference proteome</keyword>
<reference evidence="3 4" key="1">
    <citation type="journal article" date="2023" name="bioRxiv">
        <title>Conserved and derived expression patterns and positive selection on dental genes reveal complex evolutionary context of ever-growing rodent molars.</title>
        <authorList>
            <person name="Calamari Z.T."/>
            <person name="Song A."/>
            <person name="Cohen E."/>
            <person name="Akter M."/>
            <person name="Roy R.D."/>
            <person name="Hallikas O."/>
            <person name="Christensen M.M."/>
            <person name="Li P."/>
            <person name="Marangoni P."/>
            <person name="Jernvall J."/>
            <person name="Klein O.D."/>
        </authorList>
    </citation>
    <scope>NUCLEOTIDE SEQUENCE [LARGE SCALE GENOMIC DNA]</scope>
    <source>
        <strain evidence="3">V071</strain>
    </source>
</reference>
<comment type="similarity">
    <text evidence="1">Belongs to the glycosyl hydrolase 1 family.</text>
</comment>
<dbReference type="GO" id="GO:0008422">
    <property type="term" value="F:beta-glucosidase activity"/>
    <property type="evidence" value="ECO:0007669"/>
    <property type="project" value="TreeGrafter"/>
</dbReference>